<feature type="chain" id="PRO_5028034119" description="Outer membrane protein beta-barrel domain-containing protein" evidence="1">
    <location>
        <begin position="27"/>
        <end position="188"/>
    </location>
</feature>
<dbReference type="EMBL" id="DSRP01000460">
    <property type="protein sequence ID" value="HGG92617.1"/>
    <property type="molecule type" value="Genomic_DNA"/>
</dbReference>
<gene>
    <name evidence="2" type="ORF">ENR59_06650</name>
</gene>
<accession>A0A7C4AH62</accession>
<dbReference type="SUPFAM" id="SSF56925">
    <property type="entry name" value="OMPA-like"/>
    <property type="match status" value="1"/>
</dbReference>
<dbReference type="Gene3D" id="2.40.160.20">
    <property type="match status" value="1"/>
</dbReference>
<dbReference type="InterPro" id="IPR011250">
    <property type="entry name" value="OMP/PagP_B-barrel"/>
</dbReference>
<name>A0A7C4AH62_9BACT</name>
<reference evidence="2" key="1">
    <citation type="journal article" date="2020" name="mSystems">
        <title>Genome- and Community-Level Interaction Insights into Carbon Utilization and Element Cycling Functions of Hydrothermarchaeota in Hydrothermal Sediment.</title>
        <authorList>
            <person name="Zhou Z."/>
            <person name="Liu Y."/>
            <person name="Xu W."/>
            <person name="Pan J."/>
            <person name="Luo Z.H."/>
            <person name="Li M."/>
        </authorList>
    </citation>
    <scope>NUCLEOTIDE SEQUENCE [LARGE SCALE GENOMIC DNA]</scope>
    <source>
        <strain evidence="2">SpSt-413</strain>
    </source>
</reference>
<proteinExistence type="predicted"/>
<evidence type="ECO:0008006" key="3">
    <source>
        <dbReference type="Google" id="ProtNLM"/>
    </source>
</evidence>
<dbReference type="AlphaFoldDB" id="A0A7C4AH62"/>
<comment type="caution">
    <text evidence="2">The sequence shown here is derived from an EMBL/GenBank/DDBJ whole genome shotgun (WGS) entry which is preliminary data.</text>
</comment>
<protein>
    <recommendedName>
        <fullName evidence="3">Outer membrane protein beta-barrel domain-containing protein</fullName>
    </recommendedName>
</protein>
<evidence type="ECO:0000256" key="1">
    <source>
        <dbReference type="SAM" id="SignalP"/>
    </source>
</evidence>
<keyword evidence="1" id="KW-0732">Signal</keyword>
<sequence>MRATLKSMIILGALLAFGLSAGLVHAKNVDAGTFYITPKVGMYANSSNRISSMFSYGAEAGFFMIDGLSLGLEGLGYVVTQKRYPVSSLDTYETVNAFSPIGIFRYHFVPSDRFTAFIGLGLGGFFSNVKIPRNGYTSNLTEVAEVGFTVGLTDILALQLAGRYQHIGEFSNKGADNWGGNLGLKVGF</sequence>
<evidence type="ECO:0000313" key="2">
    <source>
        <dbReference type="EMBL" id="HGG92617.1"/>
    </source>
</evidence>
<organism evidence="2">
    <name type="scientific">Fundidesulfovibrio putealis</name>
    <dbReference type="NCBI Taxonomy" id="270496"/>
    <lineage>
        <taxon>Bacteria</taxon>
        <taxon>Pseudomonadati</taxon>
        <taxon>Thermodesulfobacteriota</taxon>
        <taxon>Desulfovibrionia</taxon>
        <taxon>Desulfovibrionales</taxon>
        <taxon>Desulfovibrionaceae</taxon>
        <taxon>Fundidesulfovibrio</taxon>
    </lineage>
</organism>
<feature type="signal peptide" evidence="1">
    <location>
        <begin position="1"/>
        <end position="26"/>
    </location>
</feature>